<protein>
    <recommendedName>
        <fullName evidence="2">3D domain-containing protein</fullName>
    </recommendedName>
</protein>
<evidence type="ECO:0000313" key="3">
    <source>
        <dbReference type="EMBL" id="KKN55608.1"/>
    </source>
</evidence>
<dbReference type="AlphaFoldDB" id="A0A0F9UPS5"/>
<name>A0A0F9UPS5_9ZZZZ</name>
<dbReference type="EMBL" id="LAZR01000878">
    <property type="protein sequence ID" value="KKN55608.1"/>
    <property type="molecule type" value="Genomic_DNA"/>
</dbReference>
<dbReference type="GO" id="GO:0009254">
    <property type="term" value="P:peptidoglycan turnover"/>
    <property type="evidence" value="ECO:0007669"/>
    <property type="project" value="InterPro"/>
</dbReference>
<proteinExistence type="predicted"/>
<dbReference type="SUPFAM" id="SSF50685">
    <property type="entry name" value="Barwin-like endoglucanases"/>
    <property type="match status" value="1"/>
</dbReference>
<keyword evidence="1" id="KW-0732">Signal</keyword>
<feature type="domain" description="3D" evidence="2">
    <location>
        <begin position="74"/>
        <end position="134"/>
    </location>
</feature>
<gene>
    <name evidence="3" type="ORF">LCGC14_0580800</name>
</gene>
<dbReference type="GO" id="GO:0019867">
    <property type="term" value="C:outer membrane"/>
    <property type="evidence" value="ECO:0007669"/>
    <property type="project" value="InterPro"/>
</dbReference>
<sequence>MKTAFTAIVGLLIVILIGYWCQQAHQKPTNSPVEQTPTVTILMNVSAYCPCERCCGDFADGITASGVPAEGYVIAAPRQYAFGTLMTVPGYADGRPVKVLDRGGAIKGNRLDVFFATHQEALNWGRQYLKVEVIHGM</sequence>
<evidence type="ECO:0000259" key="2">
    <source>
        <dbReference type="Pfam" id="PF06725"/>
    </source>
</evidence>
<dbReference type="InterPro" id="IPR010611">
    <property type="entry name" value="3D_dom"/>
</dbReference>
<dbReference type="InterPro" id="IPR059180">
    <property type="entry name" value="3D_YorM"/>
</dbReference>
<reference evidence="3" key="1">
    <citation type="journal article" date="2015" name="Nature">
        <title>Complex archaea that bridge the gap between prokaryotes and eukaryotes.</title>
        <authorList>
            <person name="Spang A."/>
            <person name="Saw J.H."/>
            <person name="Jorgensen S.L."/>
            <person name="Zaremba-Niedzwiedzka K."/>
            <person name="Martijn J."/>
            <person name="Lind A.E."/>
            <person name="van Eijk R."/>
            <person name="Schleper C."/>
            <person name="Guy L."/>
            <person name="Ettema T.J."/>
        </authorList>
    </citation>
    <scope>NUCLEOTIDE SEQUENCE</scope>
</reference>
<evidence type="ECO:0000256" key="1">
    <source>
        <dbReference type="ARBA" id="ARBA00022729"/>
    </source>
</evidence>
<dbReference type="PANTHER" id="PTHR39160">
    <property type="entry name" value="CELL WALL-BINDING PROTEIN YOCH"/>
    <property type="match status" value="1"/>
</dbReference>
<dbReference type="InterPro" id="IPR036908">
    <property type="entry name" value="RlpA-like_sf"/>
</dbReference>
<dbReference type="CDD" id="cd14667">
    <property type="entry name" value="3D_containing_proteins"/>
    <property type="match status" value="1"/>
</dbReference>
<accession>A0A0F9UPS5</accession>
<dbReference type="GO" id="GO:0004553">
    <property type="term" value="F:hydrolase activity, hydrolyzing O-glycosyl compounds"/>
    <property type="evidence" value="ECO:0007669"/>
    <property type="project" value="InterPro"/>
</dbReference>
<dbReference type="Gene3D" id="2.40.40.10">
    <property type="entry name" value="RlpA-like domain"/>
    <property type="match status" value="1"/>
</dbReference>
<dbReference type="PANTHER" id="PTHR39160:SF4">
    <property type="entry name" value="RESUSCITATION-PROMOTING FACTOR RPFB"/>
    <property type="match status" value="1"/>
</dbReference>
<dbReference type="InterPro" id="IPR051933">
    <property type="entry name" value="Resuscitation_pf_RpfB"/>
</dbReference>
<comment type="caution">
    <text evidence="3">The sequence shown here is derived from an EMBL/GenBank/DDBJ whole genome shotgun (WGS) entry which is preliminary data.</text>
</comment>
<dbReference type="Pfam" id="PF06725">
    <property type="entry name" value="3D"/>
    <property type="match status" value="1"/>
</dbReference>
<organism evidence="3">
    <name type="scientific">marine sediment metagenome</name>
    <dbReference type="NCBI Taxonomy" id="412755"/>
    <lineage>
        <taxon>unclassified sequences</taxon>
        <taxon>metagenomes</taxon>
        <taxon>ecological metagenomes</taxon>
    </lineage>
</organism>